<reference evidence="2" key="1">
    <citation type="journal article" date="2019" name="Int. J. Syst. Evol. Microbiol.">
        <title>The Global Catalogue of Microorganisms (GCM) 10K type strain sequencing project: providing services to taxonomists for standard genome sequencing and annotation.</title>
        <authorList>
            <consortium name="The Broad Institute Genomics Platform"/>
            <consortium name="The Broad Institute Genome Sequencing Center for Infectious Disease"/>
            <person name="Wu L."/>
            <person name="Ma J."/>
        </authorList>
    </citation>
    <scope>NUCLEOTIDE SEQUENCE [LARGE SCALE GENOMIC DNA]</scope>
    <source>
        <strain evidence="2">JCM 18326</strain>
    </source>
</reference>
<comment type="caution">
    <text evidence="1">The sequence shown here is derived from an EMBL/GenBank/DDBJ whole genome shotgun (WGS) entry which is preliminary data.</text>
</comment>
<organism evidence="1 2">
    <name type="scientific">Algivirga pacifica</name>
    <dbReference type="NCBI Taxonomy" id="1162670"/>
    <lineage>
        <taxon>Bacteria</taxon>
        <taxon>Pseudomonadati</taxon>
        <taxon>Bacteroidota</taxon>
        <taxon>Cytophagia</taxon>
        <taxon>Cytophagales</taxon>
        <taxon>Flammeovirgaceae</taxon>
        <taxon>Algivirga</taxon>
    </lineage>
</organism>
<name>A0ABP9DFA9_9BACT</name>
<dbReference type="Proteomes" id="UP001500298">
    <property type="component" value="Unassembled WGS sequence"/>
</dbReference>
<sequence>MKDKMNTAYSAALIHLLKGTIYQENEKLWLTVLDHRNTMSKYFRQIGLQLFVDEQHGYAFLKEEQLEEEEEQSSALPPLLERRALTYNTTLLLVLLRKRLLDEEQRDILSMPVISEEEIVTEMSGYMPSRQDETKLRKQVITAINAVDKLGFLKEVKGYQKTYGIQRILKAKITAAEIVELLEKLKAHGGHDE</sequence>
<accession>A0ABP9DFA9</accession>
<dbReference type="InterPro" id="IPR025449">
    <property type="entry name" value="JetB"/>
</dbReference>
<gene>
    <name evidence="1" type="ORF">GCM10023331_23970</name>
</gene>
<evidence type="ECO:0000313" key="1">
    <source>
        <dbReference type="EMBL" id="GAA4838025.1"/>
    </source>
</evidence>
<proteinExistence type="predicted"/>
<dbReference type="EMBL" id="BAABJX010000036">
    <property type="protein sequence ID" value="GAA4838025.1"/>
    <property type="molecule type" value="Genomic_DNA"/>
</dbReference>
<protein>
    <submittedName>
        <fullName evidence="1">DUF4194 domain-containing protein</fullName>
    </submittedName>
</protein>
<dbReference type="Pfam" id="PF13835">
    <property type="entry name" value="DUF4194"/>
    <property type="match status" value="1"/>
</dbReference>
<evidence type="ECO:0000313" key="2">
    <source>
        <dbReference type="Proteomes" id="UP001500298"/>
    </source>
</evidence>
<dbReference type="RefSeq" id="WP_345372117.1">
    <property type="nucleotide sequence ID" value="NZ_BAABJX010000036.1"/>
</dbReference>
<keyword evidence="2" id="KW-1185">Reference proteome</keyword>